<keyword evidence="2" id="KW-0813">Transport</keyword>
<evidence type="ECO:0000259" key="11">
    <source>
        <dbReference type="PROSITE" id="PS50042"/>
    </source>
</evidence>
<keyword evidence="8" id="KW-1071">Ligand-gated ion channel</keyword>
<feature type="domain" description="HAMP" evidence="12">
    <location>
        <begin position="360"/>
        <end position="415"/>
    </location>
</feature>
<dbReference type="PROSITE" id="PS00889">
    <property type="entry name" value="CNMP_BINDING_2"/>
    <property type="match status" value="1"/>
</dbReference>
<evidence type="ECO:0000256" key="10">
    <source>
        <dbReference type="SAM" id="Phobius"/>
    </source>
</evidence>
<keyword evidence="7 10" id="KW-0472">Membrane</keyword>
<dbReference type="PROSITE" id="PS50885">
    <property type="entry name" value="HAMP"/>
    <property type="match status" value="1"/>
</dbReference>
<dbReference type="Proteomes" id="UP001232992">
    <property type="component" value="Unassembled WGS sequence"/>
</dbReference>
<evidence type="ECO:0000256" key="4">
    <source>
        <dbReference type="ARBA" id="ARBA00022692"/>
    </source>
</evidence>
<dbReference type="InterPro" id="IPR018488">
    <property type="entry name" value="cNMP-bd_CS"/>
</dbReference>
<dbReference type="PRINTS" id="PR00103">
    <property type="entry name" value="CAMPKINASE"/>
</dbReference>
<name>A0ABT7C3R3_9CYAN</name>
<evidence type="ECO:0000259" key="12">
    <source>
        <dbReference type="PROSITE" id="PS50885"/>
    </source>
</evidence>
<organism evidence="13 14">
    <name type="scientific">Roseofilum casamattae BLCC-M143</name>
    <dbReference type="NCBI Taxonomy" id="3022442"/>
    <lineage>
        <taxon>Bacteria</taxon>
        <taxon>Bacillati</taxon>
        <taxon>Cyanobacteriota</taxon>
        <taxon>Cyanophyceae</taxon>
        <taxon>Desertifilales</taxon>
        <taxon>Desertifilaceae</taxon>
        <taxon>Roseofilum</taxon>
        <taxon>Roseofilum casamattae</taxon>
    </lineage>
</organism>
<evidence type="ECO:0000256" key="1">
    <source>
        <dbReference type="ARBA" id="ARBA00004651"/>
    </source>
</evidence>
<dbReference type="RefSeq" id="WP_283760090.1">
    <property type="nucleotide sequence ID" value="NZ_JAQOSQ010000035.1"/>
</dbReference>
<dbReference type="InterPro" id="IPR050866">
    <property type="entry name" value="CNG_cation_channel"/>
</dbReference>
<dbReference type="PANTHER" id="PTHR45638">
    <property type="entry name" value="CYCLIC NUCLEOTIDE-GATED CATION CHANNEL SUBUNIT A"/>
    <property type="match status" value="1"/>
</dbReference>
<gene>
    <name evidence="13" type="ORF">PMH09_19875</name>
</gene>
<dbReference type="InterPro" id="IPR018490">
    <property type="entry name" value="cNMP-bd_dom_sf"/>
</dbReference>
<accession>A0ABT7C3R3</accession>
<dbReference type="PROSITE" id="PS00888">
    <property type="entry name" value="CNMP_BINDING_1"/>
    <property type="match status" value="1"/>
</dbReference>
<dbReference type="InterPro" id="IPR033479">
    <property type="entry name" value="dCache_1"/>
</dbReference>
<comment type="subcellular location">
    <subcellularLocation>
        <location evidence="1">Cell membrane</location>
        <topology evidence="1">Multi-pass membrane protein</topology>
    </subcellularLocation>
</comment>
<protein>
    <submittedName>
        <fullName evidence="13">Cache domain-containing protein</fullName>
    </submittedName>
</protein>
<comment type="caution">
    <text evidence="13">The sequence shown here is derived from an EMBL/GenBank/DDBJ whole genome shotgun (WGS) entry which is preliminary data.</text>
</comment>
<evidence type="ECO:0000256" key="5">
    <source>
        <dbReference type="ARBA" id="ARBA00022989"/>
    </source>
</evidence>
<dbReference type="CDD" id="cd12913">
    <property type="entry name" value="PDC1_MCP_like"/>
    <property type="match status" value="1"/>
</dbReference>
<dbReference type="SMART" id="SM00100">
    <property type="entry name" value="cNMP"/>
    <property type="match status" value="1"/>
</dbReference>
<feature type="transmembrane region" description="Helical" evidence="10">
    <location>
        <begin position="339"/>
        <end position="363"/>
    </location>
</feature>
<keyword evidence="14" id="KW-1185">Reference proteome</keyword>
<sequence>MINRLHIRHLLPILIVAPSIFVVGTIALIVFQKTRENINIVSVELSGTIADRVETHIRDYLVTPQLISASNIKRIESGTLDLTDLSQLEKHFWRDIQVFHNTKSIYFANALGELRGAELIDEGEFASFIAGESTNSTLKRYLVDENGEKTVELSSTDNYDPRSRDWYQAALNSKQAVWINIHRDFSSPHLTMTTAQVVRDAEGEVLGVFGVNLLFEQLDRFLQSLTIAKTGQTLIIDRQGQLIASSNPQLIEEASLGSVPLEITSSEQDLIAAIGQSLQNQFGSFSQVDESKTLFVAWKGKRYHLKIKLFRDRLGLDWLIVVAIPEQDFMQQVEIQARITLVLEVLILLAAIAVGLGVSRWVLQPIFQFSEAANQIKTGSFDPQTLENLTERNDEVGELARVFVKMAVDTGDRQQSLEEQLSLLNFRVSQSQDNPYELTPLKRWQKKATCIREVYNYQPHLPQLLTQVPWYENLSPEQLEEIANSGQIKKVRLGDYICREGEIGEEFYIVLTGSIRIFVEKLDKYLVDLSPGQCFGELALMLGETRTATAIALEPTILFTLDRVNFGRVLQQYPQMAEQIARDLHEHRQELHNRSHMVTGSPFWSRLSQAELLQHIQSRMKDFI</sequence>
<keyword evidence="4 10" id="KW-0812">Transmembrane</keyword>
<dbReference type="Gene3D" id="2.60.120.10">
    <property type="entry name" value="Jelly Rolls"/>
    <property type="match status" value="1"/>
</dbReference>
<evidence type="ECO:0000256" key="3">
    <source>
        <dbReference type="ARBA" id="ARBA00022475"/>
    </source>
</evidence>
<evidence type="ECO:0000256" key="2">
    <source>
        <dbReference type="ARBA" id="ARBA00022448"/>
    </source>
</evidence>
<evidence type="ECO:0000256" key="9">
    <source>
        <dbReference type="ARBA" id="ARBA00023303"/>
    </source>
</evidence>
<dbReference type="Gene3D" id="3.30.450.20">
    <property type="entry name" value="PAS domain"/>
    <property type="match status" value="1"/>
</dbReference>
<dbReference type="PROSITE" id="PS50042">
    <property type="entry name" value="CNMP_BINDING_3"/>
    <property type="match status" value="1"/>
</dbReference>
<dbReference type="InterPro" id="IPR003660">
    <property type="entry name" value="HAMP_dom"/>
</dbReference>
<evidence type="ECO:0000313" key="14">
    <source>
        <dbReference type="Proteomes" id="UP001232992"/>
    </source>
</evidence>
<dbReference type="InterPro" id="IPR000595">
    <property type="entry name" value="cNMP-bd_dom"/>
</dbReference>
<dbReference type="InterPro" id="IPR014710">
    <property type="entry name" value="RmlC-like_jellyroll"/>
</dbReference>
<dbReference type="CDD" id="cd06225">
    <property type="entry name" value="HAMP"/>
    <property type="match status" value="1"/>
</dbReference>
<dbReference type="EMBL" id="JAQOSQ010000035">
    <property type="protein sequence ID" value="MDJ1185449.1"/>
    <property type="molecule type" value="Genomic_DNA"/>
</dbReference>
<evidence type="ECO:0000256" key="6">
    <source>
        <dbReference type="ARBA" id="ARBA00023065"/>
    </source>
</evidence>
<dbReference type="PANTHER" id="PTHR45638:SF11">
    <property type="entry name" value="CYCLIC NUCLEOTIDE-GATED CATION CHANNEL SUBUNIT A"/>
    <property type="match status" value="1"/>
</dbReference>
<evidence type="ECO:0000256" key="7">
    <source>
        <dbReference type="ARBA" id="ARBA00023136"/>
    </source>
</evidence>
<feature type="domain" description="Cyclic nucleotide-binding" evidence="11">
    <location>
        <begin position="470"/>
        <end position="587"/>
    </location>
</feature>
<dbReference type="CDD" id="cd00038">
    <property type="entry name" value="CAP_ED"/>
    <property type="match status" value="1"/>
</dbReference>
<dbReference type="SUPFAM" id="SSF158472">
    <property type="entry name" value="HAMP domain-like"/>
    <property type="match status" value="1"/>
</dbReference>
<dbReference type="SUPFAM" id="SSF51206">
    <property type="entry name" value="cAMP-binding domain-like"/>
    <property type="match status" value="1"/>
</dbReference>
<reference evidence="13 14" key="1">
    <citation type="submission" date="2023-01" db="EMBL/GenBank/DDBJ databases">
        <title>Novel diversity within Roseofilum (Cyanobacteria; Desertifilaceae) from marine benthic mats with descriptions of four novel species.</title>
        <authorList>
            <person name="Wang Y."/>
            <person name="Berthold D.E."/>
            <person name="Hu J."/>
            <person name="Lefler F.W."/>
            <person name="Laughinghouse H.D. IV."/>
        </authorList>
    </citation>
    <scope>NUCLEOTIDE SEQUENCE [LARGE SCALE GENOMIC DNA]</scope>
    <source>
        <strain evidence="13 14">BLCC-M143</strain>
    </source>
</reference>
<dbReference type="Pfam" id="PF00027">
    <property type="entry name" value="cNMP_binding"/>
    <property type="match status" value="1"/>
</dbReference>
<dbReference type="Pfam" id="PF00672">
    <property type="entry name" value="HAMP"/>
    <property type="match status" value="1"/>
</dbReference>
<proteinExistence type="predicted"/>
<evidence type="ECO:0000256" key="8">
    <source>
        <dbReference type="ARBA" id="ARBA00023286"/>
    </source>
</evidence>
<dbReference type="Gene3D" id="6.10.340.10">
    <property type="match status" value="1"/>
</dbReference>
<evidence type="ECO:0000313" key="13">
    <source>
        <dbReference type="EMBL" id="MDJ1185449.1"/>
    </source>
</evidence>
<keyword evidence="9" id="KW-0407">Ion channel</keyword>
<feature type="transmembrane region" description="Helical" evidence="10">
    <location>
        <begin position="12"/>
        <end position="31"/>
    </location>
</feature>
<keyword evidence="3" id="KW-1003">Cell membrane</keyword>
<keyword evidence="5 10" id="KW-1133">Transmembrane helix</keyword>
<dbReference type="Pfam" id="PF02743">
    <property type="entry name" value="dCache_1"/>
    <property type="match status" value="1"/>
</dbReference>
<keyword evidence="6" id="KW-0406">Ion transport</keyword>